<gene>
    <name evidence="1" type="ORF">SAMN04489842_4130</name>
</gene>
<dbReference type="RefSeq" id="WP_139169337.1">
    <property type="nucleotide sequence ID" value="NZ_FNLC01000008.1"/>
</dbReference>
<keyword evidence="2" id="KW-1185">Reference proteome</keyword>
<dbReference type="EMBL" id="FNLC01000008">
    <property type="protein sequence ID" value="SDR44921.1"/>
    <property type="molecule type" value="Genomic_DNA"/>
</dbReference>
<accession>A0A1H1J4P6</accession>
<name>A0A1H1J4P6_NATTX</name>
<evidence type="ECO:0000313" key="1">
    <source>
        <dbReference type="EMBL" id="SDR44921.1"/>
    </source>
</evidence>
<dbReference type="AlphaFoldDB" id="A0A1H1J4P6"/>
<dbReference type="STRING" id="1095778.SAMN04489842_4130"/>
<sequence length="93" mass="10262">MRLEALYGASSGFLVITPPTWLCVTDKDSRPDFDEIISDVTVSSGKYSCPICNDFSADSVRSVKGHISGSKDEKHDDLGWNYEEEIEATAENN</sequence>
<reference evidence="2" key="1">
    <citation type="submission" date="2016-10" db="EMBL/GenBank/DDBJ databases">
        <authorList>
            <person name="Varghese N."/>
            <person name="Submissions S."/>
        </authorList>
    </citation>
    <scope>NUCLEOTIDE SEQUENCE [LARGE SCALE GENOMIC DNA]</scope>
    <source>
        <strain evidence="2">DSM 24767</strain>
    </source>
</reference>
<dbReference type="Proteomes" id="UP000198848">
    <property type="component" value="Unassembled WGS sequence"/>
</dbReference>
<organism evidence="1 2">
    <name type="scientific">Natronobacterium texcoconense</name>
    <dbReference type="NCBI Taxonomy" id="1095778"/>
    <lineage>
        <taxon>Archaea</taxon>
        <taxon>Methanobacteriati</taxon>
        <taxon>Methanobacteriota</taxon>
        <taxon>Stenosarchaea group</taxon>
        <taxon>Halobacteria</taxon>
        <taxon>Halobacteriales</taxon>
        <taxon>Natrialbaceae</taxon>
        <taxon>Natronobacterium</taxon>
    </lineage>
</organism>
<evidence type="ECO:0000313" key="2">
    <source>
        <dbReference type="Proteomes" id="UP000198848"/>
    </source>
</evidence>
<protein>
    <submittedName>
        <fullName evidence="1">Uncharacterized protein</fullName>
    </submittedName>
</protein>
<dbReference type="OrthoDB" id="350876at2157"/>
<proteinExistence type="predicted"/>